<accession>A0ABD2NX03</accession>
<keyword evidence="1 2" id="KW-0193">Cuticle</keyword>
<gene>
    <name evidence="5" type="ORF">HHI36_006382</name>
</gene>
<evidence type="ECO:0000313" key="6">
    <source>
        <dbReference type="Proteomes" id="UP001516400"/>
    </source>
</evidence>
<dbReference type="Proteomes" id="UP001516400">
    <property type="component" value="Unassembled WGS sequence"/>
</dbReference>
<dbReference type="InterPro" id="IPR000618">
    <property type="entry name" value="Insect_cuticle"/>
</dbReference>
<evidence type="ECO:0000256" key="3">
    <source>
        <dbReference type="SAM" id="MobiDB-lite"/>
    </source>
</evidence>
<dbReference type="InterPro" id="IPR031311">
    <property type="entry name" value="CHIT_BIND_RR_consensus"/>
</dbReference>
<feature type="signal peptide" evidence="4">
    <location>
        <begin position="1"/>
        <end position="17"/>
    </location>
</feature>
<keyword evidence="4" id="KW-0732">Signal</keyword>
<comment type="caution">
    <text evidence="5">The sequence shown here is derived from an EMBL/GenBank/DDBJ whole genome shotgun (WGS) entry which is preliminary data.</text>
</comment>
<proteinExistence type="predicted"/>
<dbReference type="EMBL" id="JABFTP020000144">
    <property type="protein sequence ID" value="KAL3283234.1"/>
    <property type="molecule type" value="Genomic_DNA"/>
</dbReference>
<evidence type="ECO:0000256" key="2">
    <source>
        <dbReference type="PROSITE-ProRule" id="PRU00497"/>
    </source>
</evidence>
<dbReference type="InterPro" id="IPR050468">
    <property type="entry name" value="Cuticle_Struct_Prot"/>
</dbReference>
<keyword evidence="6" id="KW-1185">Reference proteome</keyword>
<organism evidence="5 6">
    <name type="scientific">Cryptolaemus montrouzieri</name>
    <dbReference type="NCBI Taxonomy" id="559131"/>
    <lineage>
        <taxon>Eukaryota</taxon>
        <taxon>Metazoa</taxon>
        <taxon>Ecdysozoa</taxon>
        <taxon>Arthropoda</taxon>
        <taxon>Hexapoda</taxon>
        <taxon>Insecta</taxon>
        <taxon>Pterygota</taxon>
        <taxon>Neoptera</taxon>
        <taxon>Endopterygota</taxon>
        <taxon>Coleoptera</taxon>
        <taxon>Polyphaga</taxon>
        <taxon>Cucujiformia</taxon>
        <taxon>Coccinelloidea</taxon>
        <taxon>Coccinellidae</taxon>
        <taxon>Scymninae</taxon>
        <taxon>Scymnini</taxon>
        <taxon>Cryptolaemus</taxon>
    </lineage>
</organism>
<sequence length="157" mass="17135">MKPVLIVFAALCGACLAQQAATKEPIPIIKYDNEGVGPDGSYQWSFETGNGIIAEEQGQLKNAGSENEAIQVQGSAKWTSDDGTPIQLTYIADENGFQPQGDHLPTPPPIPPAIQRALEWIEAHPEPEEKQRGAASNQEPVFKQSPLANFRPLQRKY</sequence>
<protein>
    <submittedName>
        <fullName evidence="5">Uncharacterized protein</fullName>
    </submittedName>
</protein>
<reference evidence="5 6" key="1">
    <citation type="journal article" date="2021" name="BMC Biol.">
        <title>Horizontally acquired antibacterial genes associated with adaptive radiation of ladybird beetles.</title>
        <authorList>
            <person name="Li H.S."/>
            <person name="Tang X.F."/>
            <person name="Huang Y.H."/>
            <person name="Xu Z.Y."/>
            <person name="Chen M.L."/>
            <person name="Du X.Y."/>
            <person name="Qiu B.Y."/>
            <person name="Chen P.T."/>
            <person name="Zhang W."/>
            <person name="Slipinski A."/>
            <person name="Escalona H.E."/>
            <person name="Waterhouse R.M."/>
            <person name="Zwick A."/>
            <person name="Pang H."/>
        </authorList>
    </citation>
    <scope>NUCLEOTIDE SEQUENCE [LARGE SCALE GENOMIC DNA]</scope>
    <source>
        <strain evidence="5">SYSU2018</strain>
    </source>
</reference>
<evidence type="ECO:0000256" key="4">
    <source>
        <dbReference type="SAM" id="SignalP"/>
    </source>
</evidence>
<dbReference type="AlphaFoldDB" id="A0ABD2NX03"/>
<dbReference type="PROSITE" id="PS00233">
    <property type="entry name" value="CHIT_BIND_RR_1"/>
    <property type="match status" value="1"/>
</dbReference>
<dbReference type="Pfam" id="PF00379">
    <property type="entry name" value="Chitin_bind_4"/>
    <property type="match status" value="1"/>
</dbReference>
<dbReference type="PROSITE" id="PS51155">
    <property type="entry name" value="CHIT_BIND_RR_2"/>
    <property type="match status" value="1"/>
</dbReference>
<evidence type="ECO:0000313" key="5">
    <source>
        <dbReference type="EMBL" id="KAL3283234.1"/>
    </source>
</evidence>
<evidence type="ECO:0000256" key="1">
    <source>
        <dbReference type="ARBA" id="ARBA00022460"/>
    </source>
</evidence>
<feature type="chain" id="PRO_5044864702" evidence="4">
    <location>
        <begin position="18"/>
        <end position="157"/>
    </location>
</feature>
<feature type="compositionally biased region" description="Basic and acidic residues" evidence="3">
    <location>
        <begin position="123"/>
        <end position="132"/>
    </location>
</feature>
<name>A0ABD2NX03_9CUCU</name>
<dbReference type="GO" id="GO:0042302">
    <property type="term" value="F:structural constituent of cuticle"/>
    <property type="evidence" value="ECO:0007669"/>
    <property type="project" value="UniProtKB-UniRule"/>
</dbReference>
<feature type="region of interest" description="Disordered" evidence="3">
    <location>
        <begin position="123"/>
        <end position="157"/>
    </location>
</feature>
<dbReference type="PANTHER" id="PTHR10380:SF241">
    <property type="entry name" value="CUTICULAR PROTEIN 47EG-RELATED"/>
    <property type="match status" value="1"/>
</dbReference>
<dbReference type="PANTHER" id="PTHR10380">
    <property type="entry name" value="CUTICLE PROTEIN"/>
    <property type="match status" value="1"/>
</dbReference>
<dbReference type="PRINTS" id="PR00947">
    <property type="entry name" value="CUTICLE"/>
</dbReference>